<dbReference type="PANTHER" id="PTHR47784">
    <property type="entry name" value="STEROL UPTAKE CONTROL PROTEIN 2"/>
    <property type="match status" value="1"/>
</dbReference>
<dbReference type="PANTHER" id="PTHR47784:SF9">
    <property type="entry name" value="ZN(II)2CYS6 TRANSCRIPTION FACTOR (EUROFUNG)"/>
    <property type="match status" value="1"/>
</dbReference>
<dbReference type="CDD" id="cd00067">
    <property type="entry name" value="GAL4"/>
    <property type="match status" value="1"/>
</dbReference>
<dbReference type="PROSITE" id="PS50048">
    <property type="entry name" value="ZN2_CY6_FUNGAL_2"/>
    <property type="match status" value="1"/>
</dbReference>
<dbReference type="InterPro" id="IPR001138">
    <property type="entry name" value="Zn2Cys6_DnaBD"/>
</dbReference>
<keyword evidence="4" id="KW-1185">Reference proteome</keyword>
<feature type="domain" description="Zn(2)-C6 fungal-type" evidence="2">
    <location>
        <begin position="57"/>
        <end position="87"/>
    </location>
</feature>
<dbReference type="InterPro" id="IPR036864">
    <property type="entry name" value="Zn2-C6_fun-type_DNA-bd_sf"/>
</dbReference>
<sequence length="483" mass="53811">MPVLPDAHGHSPSNLDAIVIIYGLSHQCVRATRIPAPTVSDPAKRSSLGEHTKVEGGCSSCKKRRQKCDEIKPSCSRCQRLGANCEYAAPRRRPVVVAAPTDTSSSDELVTTTATTPTTDMTAPSPSVYSCSARPLVDLIFMSAMDLPNSFKPHSISRNLHAWLNTGFVKFEAFGDEVAQLYYRKECIRMALGRPYLLHVLMALAALQRRTLCTSESLIPGIEEVTYWQRGLKLFQQRLTGPTDCTDADALLATAAFINGCSFAFICTTDPAESWPNKVRPDSLGWLRVLPGPSLFLKQGKHLFKERVPGSRDSGAALADHLMNVQSFKKPGIEDIPGCFVDLFELTPQSTLHNHPYHAMVRVIAPYLQIIRDTQVPDAGIYFAFMGNLTPQYSELLHQRDDRALLLLCYWYAILHSYNIWWSTVRATVECQAICMYLETTKDYRIRELLEYPADLCGYKLMSQVPLEKGPMAVALPDTCAVM</sequence>
<dbReference type="SUPFAM" id="SSF57701">
    <property type="entry name" value="Zn2/Cys6 DNA-binding domain"/>
    <property type="match status" value="1"/>
</dbReference>
<protein>
    <recommendedName>
        <fullName evidence="2">Zn(2)-C6 fungal-type domain-containing protein</fullName>
    </recommendedName>
</protein>
<dbReference type="SMART" id="SM00066">
    <property type="entry name" value="GAL4"/>
    <property type="match status" value="1"/>
</dbReference>
<dbReference type="InterPro" id="IPR053157">
    <property type="entry name" value="Sterol_Uptake_Regulator"/>
</dbReference>
<dbReference type="Gene3D" id="4.10.240.10">
    <property type="entry name" value="Zn(2)-C6 fungal-type DNA-binding domain"/>
    <property type="match status" value="1"/>
</dbReference>
<dbReference type="Pfam" id="PF11951">
    <property type="entry name" value="Fungal_trans_2"/>
    <property type="match status" value="1"/>
</dbReference>
<dbReference type="GO" id="GO:0001228">
    <property type="term" value="F:DNA-binding transcription activator activity, RNA polymerase II-specific"/>
    <property type="evidence" value="ECO:0007669"/>
    <property type="project" value="TreeGrafter"/>
</dbReference>
<gene>
    <name evidence="3" type="ORF">AMS68_006222</name>
</gene>
<evidence type="ECO:0000313" key="4">
    <source>
        <dbReference type="Proteomes" id="UP000503462"/>
    </source>
</evidence>
<dbReference type="PROSITE" id="PS00463">
    <property type="entry name" value="ZN2_CY6_FUNGAL_1"/>
    <property type="match status" value="1"/>
</dbReference>
<evidence type="ECO:0000259" key="2">
    <source>
        <dbReference type="PROSITE" id="PS50048"/>
    </source>
</evidence>
<dbReference type="GO" id="GO:0008270">
    <property type="term" value="F:zinc ion binding"/>
    <property type="evidence" value="ECO:0007669"/>
    <property type="project" value="InterPro"/>
</dbReference>
<evidence type="ECO:0000256" key="1">
    <source>
        <dbReference type="ARBA" id="ARBA00023242"/>
    </source>
</evidence>
<dbReference type="AlphaFoldDB" id="A0A6H0Y1B8"/>
<keyword evidence="1" id="KW-0539">Nucleus</keyword>
<dbReference type="InterPro" id="IPR021858">
    <property type="entry name" value="Fun_TF"/>
</dbReference>
<dbReference type="Proteomes" id="UP000503462">
    <property type="component" value="Chromosome 4"/>
</dbReference>
<name>A0A6H0Y1B8_9PEZI</name>
<reference evidence="3 4" key="1">
    <citation type="journal article" date="2016" name="Sci. Rep.">
        <title>Peltaster fructicola genome reveals evolution from an invasive phytopathogen to an ectophytic parasite.</title>
        <authorList>
            <person name="Xu C."/>
            <person name="Chen H."/>
            <person name="Gleason M.L."/>
            <person name="Xu J.R."/>
            <person name="Liu H."/>
            <person name="Zhang R."/>
            <person name="Sun G."/>
        </authorList>
    </citation>
    <scope>NUCLEOTIDE SEQUENCE [LARGE SCALE GENOMIC DNA]</scope>
    <source>
        <strain evidence="3 4">LNHT1506</strain>
    </source>
</reference>
<dbReference type="OrthoDB" id="10261408at2759"/>
<dbReference type="Pfam" id="PF00172">
    <property type="entry name" value="Zn_clus"/>
    <property type="match status" value="1"/>
</dbReference>
<organism evidence="3 4">
    <name type="scientific">Peltaster fructicola</name>
    <dbReference type="NCBI Taxonomy" id="286661"/>
    <lineage>
        <taxon>Eukaryota</taxon>
        <taxon>Fungi</taxon>
        <taxon>Dikarya</taxon>
        <taxon>Ascomycota</taxon>
        <taxon>Pezizomycotina</taxon>
        <taxon>Dothideomycetes</taxon>
        <taxon>Dothideomycetes incertae sedis</taxon>
        <taxon>Peltaster</taxon>
    </lineage>
</organism>
<dbReference type="EMBL" id="CP051142">
    <property type="protein sequence ID" value="QIX00705.1"/>
    <property type="molecule type" value="Genomic_DNA"/>
</dbReference>
<proteinExistence type="predicted"/>
<accession>A0A6H0Y1B8</accession>
<evidence type="ECO:0000313" key="3">
    <source>
        <dbReference type="EMBL" id="QIX00705.1"/>
    </source>
</evidence>